<dbReference type="RefSeq" id="WP_146502082.1">
    <property type="nucleotide sequence ID" value="NZ_SJPG01000001.1"/>
</dbReference>
<evidence type="ECO:0000259" key="2">
    <source>
        <dbReference type="Pfam" id="PF07596"/>
    </source>
</evidence>
<dbReference type="Pfam" id="PF07596">
    <property type="entry name" value="SBP_bac_10"/>
    <property type="match status" value="1"/>
</dbReference>
<feature type="domain" description="DUF1559" evidence="2">
    <location>
        <begin position="44"/>
        <end position="337"/>
    </location>
</feature>
<dbReference type="Gene3D" id="3.30.700.10">
    <property type="entry name" value="Glycoprotein, Type 4 Pilin"/>
    <property type="match status" value="1"/>
</dbReference>
<comment type="caution">
    <text evidence="3">The sequence shown here is derived from an EMBL/GenBank/DDBJ whole genome shotgun (WGS) entry which is preliminary data.</text>
</comment>
<dbReference type="PANTHER" id="PTHR30093:SF2">
    <property type="entry name" value="TYPE II SECRETION SYSTEM PROTEIN H"/>
    <property type="match status" value="1"/>
</dbReference>
<dbReference type="InterPro" id="IPR011453">
    <property type="entry name" value="DUF1559"/>
</dbReference>
<evidence type="ECO:0000313" key="4">
    <source>
        <dbReference type="Proteomes" id="UP000316095"/>
    </source>
</evidence>
<evidence type="ECO:0000313" key="3">
    <source>
        <dbReference type="EMBL" id="TWT59904.1"/>
    </source>
</evidence>
<reference evidence="3 4" key="1">
    <citation type="submission" date="2019-02" db="EMBL/GenBank/DDBJ databases">
        <title>Deep-cultivation of Planctomycetes and their phenomic and genomic characterization uncovers novel biology.</title>
        <authorList>
            <person name="Wiegand S."/>
            <person name="Jogler M."/>
            <person name="Boedeker C."/>
            <person name="Pinto D."/>
            <person name="Vollmers J."/>
            <person name="Rivas-Marin E."/>
            <person name="Kohn T."/>
            <person name="Peeters S.H."/>
            <person name="Heuer A."/>
            <person name="Rast P."/>
            <person name="Oberbeckmann S."/>
            <person name="Bunk B."/>
            <person name="Jeske O."/>
            <person name="Meyerdierks A."/>
            <person name="Storesund J.E."/>
            <person name="Kallscheuer N."/>
            <person name="Luecker S."/>
            <person name="Lage O.M."/>
            <person name="Pohl T."/>
            <person name="Merkel B.J."/>
            <person name="Hornburger P."/>
            <person name="Mueller R.-W."/>
            <person name="Bruemmer F."/>
            <person name="Labrenz M."/>
            <person name="Spormann A.M."/>
            <person name="Op Den Camp H."/>
            <person name="Overmann J."/>
            <person name="Amann R."/>
            <person name="Jetten M.S.M."/>
            <person name="Mascher T."/>
            <person name="Medema M.H."/>
            <person name="Devos D.P."/>
            <person name="Kaster A.-K."/>
            <person name="Ovreas L."/>
            <person name="Rohde M."/>
            <person name="Galperin M.Y."/>
            <person name="Jogler C."/>
        </authorList>
    </citation>
    <scope>NUCLEOTIDE SEQUENCE [LARGE SCALE GENOMIC DNA]</scope>
    <source>
        <strain evidence="3 4">Pan54</strain>
    </source>
</reference>
<dbReference type="NCBIfam" id="TIGR02532">
    <property type="entry name" value="IV_pilin_GFxxxE"/>
    <property type="match status" value="1"/>
</dbReference>
<dbReference type="SUPFAM" id="SSF54523">
    <property type="entry name" value="Pili subunits"/>
    <property type="match status" value="1"/>
</dbReference>
<dbReference type="OrthoDB" id="255848at2"/>
<gene>
    <name evidence="3" type="primary">xcpT_3</name>
    <name evidence="3" type="ORF">Pan54_06150</name>
</gene>
<dbReference type="EMBL" id="SJPG01000001">
    <property type="protein sequence ID" value="TWT59904.1"/>
    <property type="molecule type" value="Genomic_DNA"/>
</dbReference>
<dbReference type="AlphaFoldDB" id="A0A5C5XAR7"/>
<sequence length="360" mass="38867">MVPMQGHPHKNRKSRSQAGFTLVELLVVIAIIGTLVALLLPAVQRAREAARRTGCRNNLHQIVLAAHNYLDSHKSFPSGYIYVDPLDVDNNGVADIDNDGDGFIDGTSYPVGFGLTYSTVYPLQFQEPAIFNIESNPQYQVNNWYIENYWSWHALMMSEMDLKVSVGADTNIPKFNVAGAWYSNNLQAAKVDIPSYKCPSASLPSNRPQGFGFTTYKGNSGRNWAPGSTQAINGTPVNNGILYRNSSVSDRDIPDGMTTTLMVGDSLFGFWADGRSSCCAVVPGSGDSSTHQFDDVFGGGGSGPPVAVGSNPAFTFGSWHDGLVIFSMCDGSTRDISKVVSRAVLGNLATRNGGERISDF</sequence>
<organism evidence="3 4">
    <name type="scientific">Rubinisphaera italica</name>
    <dbReference type="NCBI Taxonomy" id="2527969"/>
    <lineage>
        <taxon>Bacteria</taxon>
        <taxon>Pseudomonadati</taxon>
        <taxon>Planctomycetota</taxon>
        <taxon>Planctomycetia</taxon>
        <taxon>Planctomycetales</taxon>
        <taxon>Planctomycetaceae</taxon>
        <taxon>Rubinisphaera</taxon>
    </lineage>
</organism>
<keyword evidence="4" id="KW-1185">Reference proteome</keyword>
<keyword evidence="1" id="KW-1133">Transmembrane helix</keyword>
<accession>A0A5C5XAR7</accession>
<dbReference type="InterPro" id="IPR045584">
    <property type="entry name" value="Pilin-like"/>
</dbReference>
<dbReference type="InterPro" id="IPR012902">
    <property type="entry name" value="N_methyl_site"/>
</dbReference>
<dbReference type="PROSITE" id="PS00409">
    <property type="entry name" value="PROKAR_NTER_METHYL"/>
    <property type="match status" value="1"/>
</dbReference>
<keyword evidence="1" id="KW-0812">Transmembrane</keyword>
<evidence type="ECO:0000256" key="1">
    <source>
        <dbReference type="SAM" id="Phobius"/>
    </source>
</evidence>
<dbReference type="PANTHER" id="PTHR30093">
    <property type="entry name" value="GENERAL SECRETION PATHWAY PROTEIN G"/>
    <property type="match status" value="1"/>
</dbReference>
<dbReference type="Proteomes" id="UP000316095">
    <property type="component" value="Unassembled WGS sequence"/>
</dbReference>
<name>A0A5C5XAR7_9PLAN</name>
<proteinExistence type="predicted"/>
<dbReference type="Pfam" id="PF07963">
    <property type="entry name" value="N_methyl"/>
    <property type="match status" value="1"/>
</dbReference>
<keyword evidence="1" id="KW-0472">Membrane</keyword>
<feature type="transmembrane region" description="Helical" evidence="1">
    <location>
        <begin position="21"/>
        <end position="43"/>
    </location>
</feature>
<protein>
    <submittedName>
        <fullName evidence="3">Type II secretion system protein G</fullName>
    </submittedName>
</protein>